<dbReference type="PANTHER" id="PTHR30055">
    <property type="entry name" value="HTH-TYPE TRANSCRIPTIONAL REGULATOR RUTR"/>
    <property type="match status" value="1"/>
</dbReference>
<dbReference type="SUPFAM" id="SSF46689">
    <property type="entry name" value="Homeodomain-like"/>
    <property type="match status" value="1"/>
</dbReference>
<organism evidence="5 6">
    <name type="scientific">Azospirillum melinis</name>
    <dbReference type="NCBI Taxonomy" id="328839"/>
    <lineage>
        <taxon>Bacteria</taxon>
        <taxon>Pseudomonadati</taxon>
        <taxon>Pseudomonadota</taxon>
        <taxon>Alphaproteobacteria</taxon>
        <taxon>Rhodospirillales</taxon>
        <taxon>Azospirillaceae</taxon>
        <taxon>Azospirillum</taxon>
    </lineage>
</organism>
<dbReference type="PANTHER" id="PTHR30055:SF234">
    <property type="entry name" value="HTH-TYPE TRANSCRIPTIONAL REGULATOR BETI"/>
    <property type="match status" value="1"/>
</dbReference>
<proteinExistence type="predicted"/>
<dbReference type="InterPro" id="IPR025996">
    <property type="entry name" value="MT1864/Rv1816-like_C"/>
</dbReference>
<dbReference type="InterPro" id="IPR036271">
    <property type="entry name" value="Tet_transcr_reg_TetR-rel_C_sf"/>
</dbReference>
<keyword evidence="2" id="KW-0238">DNA-binding</keyword>
<feature type="domain" description="HTH-type transcriptional regulator MT1864/Rv1816-like C-terminal" evidence="4">
    <location>
        <begin position="113"/>
        <end position="194"/>
    </location>
</feature>
<evidence type="ECO:0000259" key="4">
    <source>
        <dbReference type="Pfam" id="PF13305"/>
    </source>
</evidence>
<dbReference type="EMBL" id="WHOS01000034">
    <property type="protein sequence ID" value="NUB02059.1"/>
    <property type="molecule type" value="Genomic_DNA"/>
</dbReference>
<evidence type="ECO:0000256" key="1">
    <source>
        <dbReference type="ARBA" id="ARBA00023015"/>
    </source>
</evidence>
<accession>A0ABX2KFY1</accession>
<evidence type="ECO:0000313" key="5">
    <source>
        <dbReference type="EMBL" id="NUB02059.1"/>
    </source>
</evidence>
<name>A0ABX2KFY1_9PROT</name>
<sequence length="242" mass="26661">MSFRLSCLMNAFSEHVQKEGAIIMPKRFRCEDQHGRIHRNTLSTARELFDSAGIEAVSMRAPKVRVGVSGSARSPCFPTTHDLLRVLWRDAISELHHRMQGISDSEPDPVAAVRALAHAYVEFAAEKPVRFKMLFVTAQEDAGSLNLRAAAYEIFRQRVAEMFDNEQLGSGDSDLAAQTLWAEIAGRALLAAFVNAHEAGWSGQADTTYGIEAPRHGSTMLAGRSGFDYQVSGELGLRQLRA</sequence>
<evidence type="ECO:0000313" key="6">
    <source>
        <dbReference type="Proteomes" id="UP000605086"/>
    </source>
</evidence>
<reference evidence="5 6" key="1">
    <citation type="submission" date="2019-10" db="EMBL/GenBank/DDBJ databases">
        <title>Genome sequence of Azospirillum melinis.</title>
        <authorList>
            <person name="Ambrosini A."/>
            <person name="Sant'Anna F.H."/>
            <person name="Cassan F.D."/>
            <person name="Souza E.M."/>
            <person name="Passaglia L.M.P."/>
        </authorList>
    </citation>
    <scope>NUCLEOTIDE SEQUENCE [LARGE SCALE GENOMIC DNA]</scope>
    <source>
        <strain evidence="5 6">TMCY0552</strain>
    </source>
</reference>
<dbReference type="SUPFAM" id="SSF48498">
    <property type="entry name" value="Tetracyclin repressor-like, C-terminal domain"/>
    <property type="match status" value="1"/>
</dbReference>
<keyword evidence="6" id="KW-1185">Reference proteome</keyword>
<evidence type="ECO:0000256" key="2">
    <source>
        <dbReference type="ARBA" id="ARBA00023125"/>
    </source>
</evidence>
<gene>
    <name evidence="5" type="ORF">GBZ48_22705</name>
</gene>
<dbReference type="Proteomes" id="UP000605086">
    <property type="component" value="Unassembled WGS sequence"/>
</dbReference>
<protein>
    <recommendedName>
        <fullName evidence="4">HTH-type transcriptional regulator MT1864/Rv1816-like C-terminal domain-containing protein</fullName>
    </recommendedName>
</protein>
<dbReference type="InterPro" id="IPR009057">
    <property type="entry name" value="Homeodomain-like_sf"/>
</dbReference>
<dbReference type="Gene3D" id="1.10.357.10">
    <property type="entry name" value="Tetracycline Repressor, domain 2"/>
    <property type="match status" value="1"/>
</dbReference>
<dbReference type="InterPro" id="IPR050109">
    <property type="entry name" value="HTH-type_TetR-like_transc_reg"/>
</dbReference>
<evidence type="ECO:0000256" key="3">
    <source>
        <dbReference type="ARBA" id="ARBA00023163"/>
    </source>
</evidence>
<keyword evidence="3" id="KW-0804">Transcription</keyword>
<keyword evidence="1" id="KW-0805">Transcription regulation</keyword>
<dbReference type="Pfam" id="PF13305">
    <property type="entry name" value="TetR_C_33"/>
    <property type="match status" value="1"/>
</dbReference>
<comment type="caution">
    <text evidence="5">The sequence shown here is derived from an EMBL/GenBank/DDBJ whole genome shotgun (WGS) entry which is preliminary data.</text>
</comment>